<dbReference type="Pfam" id="PF20126">
    <property type="entry name" value="TumE"/>
    <property type="match status" value="1"/>
</dbReference>
<organism evidence="1 2">
    <name type="scientific">Pseudidiomarina maritima</name>
    <dbReference type="NCBI Taxonomy" id="519453"/>
    <lineage>
        <taxon>Bacteria</taxon>
        <taxon>Pseudomonadati</taxon>
        <taxon>Pseudomonadota</taxon>
        <taxon>Gammaproteobacteria</taxon>
        <taxon>Alteromonadales</taxon>
        <taxon>Idiomarinaceae</taxon>
        <taxon>Pseudidiomarina</taxon>
    </lineage>
</organism>
<evidence type="ECO:0000313" key="2">
    <source>
        <dbReference type="Proteomes" id="UP000246964"/>
    </source>
</evidence>
<accession>A0A317Q9J4</accession>
<reference evidence="1 2" key="1">
    <citation type="submission" date="2018-05" db="EMBL/GenBank/DDBJ databases">
        <title>Freshwater and sediment microbial communities from various areas in North America, analyzing microbe dynamics in response to fracking.</title>
        <authorList>
            <person name="Lamendella R."/>
        </authorList>
    </citation>
    <scope>NUCLEOTIDE SEQUENCE [LARGE SCALE GENOMIC DNA]</scope>
    <source>
        <strain evidence="1 2">125B1</strain>
    </source>
</reference>
<sequence length="116" mass="13189">MDIDYTLDALLDLNGAVIYQESGYWIFIEARVIDSNERVPHGIKYSLTLHDSTGKRMLGMDNAHRIKKASAYGKAPERSDHIHKADGSVIPYKFINAGRLLEDFFDLADAYMKETH</sequence>
<dbReference type="AlphaFoldDB" id="A0A317Q9J4"/>
<proteinExistence type="predicted"/>
<dbReference type="RefSeq" id="WP_110075611.1">
    <property type="nucleotide sequence ID" value="NZ_QGTT01000004.1"/>
</dbReference>
<name>A0A317Q9J4_9GAMM</name>
<protein>
    <submittedName>
        <fullName evidence="1">Uncharacterized protein</fullName>
    </submittedName>
</protein>
<gene>
    <name evidence="1" type="ORF">DET45_104180</name>
</gene>
<comment type="caution">
    <text evidence="1">The sequence shown here is derived from an EMBL/GenBank/DDBJ whole genome shotgun (WGS) entry which is preliminary data.</text>
</comment>
<evidence type="ECO:0000313" key="1">
    <source>
        <dbReference type="EMBL" id="PWW14241.1"/>
    </source>
</evidence>
<dbReference type="EMBL" id="QGTT01000004">
    <property type="protein sequence ID" value="PWW14241.1"/>
    <property type="molecule type" value="Genomic_DNA"/>
</dbReference>
<dbReference type="InterPro" id="IPR045397">
    <property type="entry name" value="TumE-like"/>
</dbReference>
<dbReference type="OrthoDB" id="7451512at2"/>
<dbReference type="Proteomes" id="UP000246964">
    <property type="component" value="Unassembled WGS sequence"/>
</dbReference>
<keyword evidence="2" id="KW-1185">Reference proteome</keyword>